<dbReference type="InterPro" id="IPR049058">
    <property type="entry name" value="NAD_Glu_DH_HM2"/>
</dbReference>
<evidence type="ECO:0000313" key="8">
    <source>
        <dbReference type="Proteomes" id="UP000737171"/>
    </source>
</evidence>
<feature type="domain" description="NAD-specific glutamate dehydrogenase C-terminal" evidence="3">
    <location>
        <begin position="1267"/>
        <end position="1309"/>
    </location>
</feature>
<dbReference type="Pfam" id="PF05088">
    <property type="entry name" value="Bac_GDH_CD"/>
    <property type="match status" value="1"/>
</dbReference>
<keyword evidence="8" id="KW-1185">Reference proteome</keyword>
<comment type="caution">
    <text evidence="7">The sequence shown here is derived from an EMBL/GenBank/DDBJ whole genome shotgun (WGS) entry which is preliminary data.</text>
</comment>
<dbReference type="Pfam" id="PF21075">
    <property type="entry name" value="GDH_ACT1"/>
    <property type="match status" value="1"/>
</dbReference>
<dbReference type="InterPro" id="IPR049064">
    <property type="entry name" value="NAD_Glu_DH_ACT3"/>
</dbReference>
<evidence type="ECO:0000313" key="7">
    <source>
        <dbReference type="EMBL" id="NRF70952.1"/>
    </source>
</evidence>
<dbReference type="InterPro" id="IPR036291">
    <property type="entry name" value="NAD(P)-bd_dom_sf"/>
</dbReference>
<feature type="domain" description="NAD-glutamate dehydrogenase N-terminal ACT1" evidence="4">
    <location>
        <begin position="36"/>
        <end position="171"/>
    </location>
</feature>
<dbReference type="Pfam" id="PF21078">
    <property type="entry name" value="GDH_HM3"/>
    <property type="match status" value="1"/>
</dbReference>
<evidence type="ECO:0000259" key="3">
    <source>
        <dbReference type="Pfam" id="PF21074"/>
    </source>
</evidence>
<dbReference type="InterPro" id="IPR028971">
    <property type="entry name" value="NAD-GDH_cat"/>
</dbReference>
<evidence type="ECO:0000259" key="6">
    <source>
        <dbReference type="Pfam" id="PF21077"/>
    </source>
</evidence>
<reference evidence="7 8" key="1">
    <citation type="submission" date="2020-05" db="EMBL/GenBank/DDBJ databases">
        <title>Aquincola sp. isolate from soil.</title>
        <authorList>
            <person name="Han J."/>
            <person name="Kim D.-U."/>
        </authorList>
    </citation>
    <scope>NUCLEOTIDE SEQUENCE [LARGE SCALE GENOMIC DNA]</scope>
    <source>
        <strain evidence="7 8">S2</strain>
    </source>
</reference>
<dbReference type="RefSeq" id="WP_173131074.1">
    <property type="nucleotide sequence ID" value="NZ_JABRWJ010000009.1"/>
</dbReference>
<feature type="domain" description="NAD-glutamate dehydrogenase ACT2" evidence="5">
    <location>
        <begin position="402"/>
        <end position="491"/>
    </location>
</feature>
<evidence type="ECO:0000259" key="5">
    <source>
        <dbReference type="Pfam" id="PF21076"/>
    </source>
</evidence>
<dbReference type="SUPFAM" id="SSF53223">
    <property type="entry name" value="Aminoacid dehydrogenase-like, N-terminal domain"/>
    <property type="match status" value="1"/>
</dbReference>
<evidence type="ECO:0000259" key="4">
    <source>
        <dbReference type="Pfam" id="PF21075"/>
    </source>
</evidence>
<dbReference type="PANTHER" id="PTHR43403:SF1">
    <property type="entry name" value="NAD-SPECIFIC GLUTAMATE DEHYDROGENASE"/>
    <property type="match status" value="1"/>
</dbReference>
<feature type="domain" description="NAD-glutamate dehydrogenase catalytic" evidence="2">
    <location>
        <begin position="725"/>
        <end position="1221"/>
    </location>
</feature>
<feature type="non-terminal residue" evidence="7">
    <location>
        <position position="1309"/>
    </location>
</feature>
<dbReference type="Pfam" id="PF21074">
    <property type="entry name" value="GDH_C"/>
    <property type="match status" value="1"/>
</dbReference>
<dbReference type="InterPro" id="IPR046346">
    <property type="entry name" value="Aminoacid_DH-like_N_sf"/>
</dbReference>
<dbReference type="Pfam" id="PF21077">
    <property type="entry name" value="GDH_ACT3"/>
    <property type="match status" value="1"/>
</dbReference>
<dbReference type="SUPFAM" id="SSF51735">
    <property type="entry name" value="NAD(P)-binding Rossmann-fold domains"/>
    <property type="match status" value="1"/>
</dbReference>
<evidence type="ECO:0000259" key="2">
    <source>
        <dbReference type="Pfam" id="PF05088"/>
    </source>
</evidence>
<evidence type="ECO:0000256" key="1">
    <source>
        <dbReference type="ARBA" id="ARBA00023002"/>
    </source>
</evidence>
<proteinExistence type="predicted"/>
<dbReference type="PANTHER" id="PTHR43403">
    <property type="entry name" value="NAD-SPECIFIC GLUTAMATE DEHYDROGENASE"/>
    <property type="match status" value="1"/>
</dbReference>
<accession>A0ABX2EQH3</accession>
<dbReference type="Pfam" id="PF21076">
    <property type="entry name" value="GDH_ACT2"/>
    <property type="match status" value="1"/>
</dbReference>
<keyword evidence="1" id="KW-0560">Oxidoreductase</keyword>
<dbReference type="InterPro" id="IPR049059">
    <property type="entry name" value="NAD_Glu_DH_HM1"/>
</dbReference>
<sequence length="1309" mass="143988">MTTTNAAARKDDLLAPVKTLVQAKLPAEQRETLAAFVDHYFGQVDPEDLAERDSGDLYGAALSHWHFARKREPGRARVRAFNPTISEHGWQSTHTIIEIVTDDMPFLVDTVTMEVNRNGLTLHLFVHPIVDVQRDAGGMLLGLNGGKRESFMHVEVDRVPEPQRLEALIADIERVLGDLRLAVTDWQVMRDRALALVQQIEATPPPLPREEIAEGQAFLRWLVDNHFTFLGYRSHTLGRSDGQDQIGVVAGSGLGILRDEAALDVVPTYAALPPEVRAYARRPELLVVTKSTARSTVHRPGYLDYVAVKRFDAEGEVCGEDRFLGVFTSTAYSANPTDIPLLRRKVAEVVEGAGLAVGSHAGKALLNILDTYPRDELFQTPADELLRFAMGILHLGERQRFRVFVRRDPFERFLSCLIYAPRENYTTELRQRWQAILMQAFNGLSSEFNVALSESVLARIQITVRTQPGHIPPFDVREIEARLIAAARRWEDDLKAALLESAGEARGVALLRQYGQAFPAGYREEFAARAAVPDIEMMSKLTDGEPVAMSLYRPLEAAPGTLRFKLLRRGEPLTLSASLPMLEHMGMKVLDEHPYRLTPDGSAPVWIHDFGLQCADAGGAEVEVDELHAVFEEAFAAVLRGEVENDDFNRLVVAARLPASDIVVLRAYARYMRQIGFALSQTFVESTLVAHAGIARQLIELFKARFDPAAGSDADARATAAIAAIEHALEKVANLSEDRVLRQLLGLIQATTRTNFWRRNAASLRRSFLSFKFDSAKVPGLPAPKPMFEIFVYSTRFEGVHLRGGKVARGGLRWSDRPEDFRTEVLGLVKAQMVKNTVIVPVGSKGGFVLKKAPPASDRDAYMKEGIACYQDYLRGLLDVTDNLVGGKIVPPPDVRRHDADDPYLVVAADKGTATFSDYANAISKEYGHWLGDAFASGGSIGYDHKVMGITARGAWESVKRHFREMGIDTQSQDFTVVGIGDMSGDVFGNGMLLSPHIRLLAAFDHRHIFLDPNPNAAASFAERQRLFTLPRSSWADYETKLISPGGGVHPRSAKSIALTPEVRAALGLDASVDAMTPTELANAILKAPVDLLYNGGIGTYVKAAGETHAQVGDRANDALRVNGSELRCKVVAEGGNLGCTQLGRVEYALAGGRINTDAIDNSAGVDTSDHEVNIKILLGLAVGEGELTEKQRNAVLPEMTDEVAALVLRDNVFQTQVLSVTGHIAPQLLDAQSRFMQFLEKAGRLNRAIEYLPDDDAIAERRAAAQGLSSPERAVLLAYSKMYLYDELLASPLPDDPWVATALERYFP</sequence>
<gene>
    <name evidence="7" type="ORF">HLB44_28495</name>
</gene>
<dbReference type="Pfam" id="PF21079">
    <property type="entry name" value="GDH_HM2"/>
    <property type="match status" value="1"/>
</dbReference>
<protein>
    <submittedName>
        <fullName evidence="7">NAD-glutamate dehydrogenase</fullName>
    </submittedName>
</protein>
<dbReference type="Pfam" id="PF21073">
    <property type="entry name" value="GDH_HM1"/>
    <property type="match status" value="1"/>
</dbReference>
<dbReference type="EMBL" id="JABRWJ010000009">
    <property type="protein sequence ID" value="NRF70952.1"/>
    <property type="molecule type" value="Genomic_DNA"/>
</dbReference>
<dbReference type="Gene3D" id="3.40.50.720">
    <property type="entry name" value="NAD(P)-binding Rossmann-like Domain"/>
    <property type="match status" value="1"/>
</dbReference>
<dbReference type="Proteomes" id="UP000737171">
    <property type="component" value="Unassembled WGS sequence"/>
</dbReference>
<dbReference type="InterPro" id="IPR049062">
    <property type="entry name" value="NAD_Glu_DH_ACT2"/>
</dbReference>
<dbReference type="InterPro" id="IPR049056">
    <property type="entry name" value="NAD_Glu_DH_HM3"/>
</dbReference>
<name>A0ABX2EQH3_9BURK</name>
<dbReference type="InterPro" id="IPR024727">
    <property type="entry name" value="NAD_Glu_DH_N_ACT1"/>
</dbReference>
<feature type="domain" description="NAD-glutamate dehydrogenase ACT3" evidence="6">
    <location>
        <begin position="547"/>
        <end position="623"/>
    </location>
</feature>
<organism evidence="7 8">
    <name type="scientific">Pseudaquabacterium terrae</name>
    <dbReference type="NCBI Taxonomy" id="2732868"/>
    <lineage>
        <taxon>Bacteria</taxon>
        <taxon>Pseudomonadati</taxon>
        <taxon>Pseudomonadota</taxon>
        <taxon>Betaproteobacteria</taxon>
        <taxon>Burkholderiales</taxon>
        <taxon>Sphaerotilaceae</taxon>
        <taxon>Pseudaquabacterium</taxon>
    </lineage>
</organism>
<dbReference type="InterPro" id="IPR007780">
    <property type="entry name" value="NAD_Glu_DH_bac"/>
</dbReference>
<dbReference type="InterPro" id="IPR048381">
    <property type="entry name" value="GDH_C"/>
</dbReference>